<dbReference type="Proteomes" id="UP000054911">
    <property type="component" value="Unassembled WGS sequence"/>
</dbReference>
<protein>
    <submittedName>
        <fullName evidence="6">Mn2+/Fe2+ transporter</fullName>
    </submittedName>
</protein>
<name>A0A158E4M1_9BURK</name>
<organism evidence="6 7">
    <name type="scientific">Caballeronia pedi</name>
    <dbReference type="NCBI Taxonomy" id="1777141"/>
    <lineage>
        <taxon>Bacteria</taxon>
        <taxon>Pseudomonadati</taxon>
        <taxon>Pseudomonadota</taxon>
        <taxon>Betaproteobacteria</taxon>
        <taxon>Burkholderiales</taxon>
        <taxon>Burkholderiaceae</taxon>
        <taxon>Caballeronia</taxon>
    </lineage>
</organism>
<evidence type="ECO:0000313" key="6">
    <source>
        <dbReference type="EMBL" id="SAL01754.1"/>
    </source>
</evidence>
<dbReference type="GO" id="GO:0046873">
    <property type="term" value="F:metal ion transmembrane transporter activity"/>
    <property type="evidence" value="ECO:0007669"/>
    <property type="project" value="InterPro"/>
</dbReference>
<gene>
    <name evidence="6" type="ORF">AWB80_08196</name>
</gene>
<dbReference type="RefSeq" id="WP_061180359.1">
    <property type="nucleotide sequence ID" value="NZ_FCOE02000069.1"/>
</dbReference>
<keyword evidence="3 5" id="KW-1133">Transmembrane helix</keyword>
<evidence type="ECO:0000256" key="5">
    <source>
        <dbReference type="SAM" id="Phobius"/>
    </source>
</evidence>
<feature type="transmembrane region" description="Helical" evidence="5">
    <location>
        <begin position="12"/>
        <end position="40"/>
    </location>
</feature>
<dbReference type="InterPro" id="IPR001046">
    <property type="entry name" value="NRAMP_fam"/>
</dbReference>
<dbReference type="Pfam" id="PF01566">
    <property type="entry name" value="Nramp"/>
    <property type="match status" value="1"/>
</dbReference>
<keyword evidence="2 5" id="KW-0812">Transmembrane</keyword>
<reference evidence="6" key="1">
    <citation type="submission" date="2016-01" db="EMBL/GenBank/DDBJ databases">
        <authorList>
            <person name="Peeters C."/>
        </authorList>
    </citation>
    <scope>NUCLEOTIDE SEQUENCE [LARGE SCALE GENOMIC DNA]</scope>
    <source>
        <strain evidence="6">LMG 29323</strain>
    </source>
</reference>
<sequence>MATDLAEFFGGAIALAPLFTLPLMAGMATTAVVAFGILLVEKKMASVQWDLSSAHSWARSV</sequence>
<comment type="caution">
    <text evidence="6">The sequence shown here is derived from an EMBL/GenBank/DDBJ whole genome shotgun (WGS) entry which is preliminary data.</text>
</comment>
<evidence type="ECO:0000256" key="4">
    <source>
        <dbReference type="ARBA" id="ARBA00023136"/>
    </source>
</evidence>
<keyword evidence="7" id="KW-1185">Reference proteome</keyword>
<comment type="subcellular location">
    <subcellularLocation>
        <location evidence="1">Membrane</location>
        <topology evidence="1">Multi-pass membrane protein</topology>
    </subcellularLocation>
</comment>
<evidence type="ECO:0000256" key="1">
    <source>
        <dbReference type="ARBA" id="ARBA00004141"/>
    </source>
</evidence>
<evidence type="ECO:0000256" key="2">
    <source>
        <dbReference type="ARBA" id="ARBA00022692"/>
    </source>
</evidence>
<keyword evidence="4 5" id="KW-0472">Membrane</keyword>
<dbReference type="EMBL" id="FCOE02000069">
    <property type="protein sequence ID" value="SAL01754.1"/>
    <property type="molecule type" value="Genomic_DNA"/>
</dbReference>
<accession>A0A158E4M1</accession>
<dbReference type="STRING" id="1777141.AWB80_08196"/>
<evidence type="ECO:0000256" key="3">
    <source>
        <dbReference type="ARBA" id="ARBA00022989"/>
    </source>
</evidence>
<dbReference type="AlphaFoldDB" id="A0A158E4M1"/>
<dbReference type="GO" id="GO:0016020">
    <property type="term" value="C:membrane"/>
    <property type="evidence" value="ECO:0007669"/>
    <property type="project" value="UniProtKB-SubCell"/>
</dbReference>
<proteinExistence type="predicted"/>
<evidence type="ECO:0000313" key="7">
    <source>
        <dbReference type="Proteomes" id="UP000054911"/>
    </source>
</evidence>